<gene>
    <name evidence="1" type="ORF">EMH_0000030</name>
</gene>
<accession>U6K8Y6</accession>
<protein>
    <submittedName>
        <fullName evidence="1">Uncharacterized protein</fullName>
    </submittedName>
</protein>
<dbReference type="Proteomes" id="UP000030744">
    <property type="component" value="Unassembled WGS sequence"/>
</dbReference>
<dbReference type="VEuPathDB" id="ToxoDB:EMH_0000030"/>
<evidence type="ECO:0000313" key="1">
    <source>
        <dbReference type="EMBL" id="CDJ34394.1"/>
    </source>
</evidence>
<dbReference type="AlphaFoldDB" id="U6K8Y6"/>
<keyword evidence="2" id="KW-1185">Reference proteome</keyword>
<name>U6K8Y6_9EIME</name>
<dbReference type="OrthoDB" id="346112at2759"/>
<organism evidence="1 2">
    <name type="scientific">Eimeria mitis</name>
    <dbReference type="NCBI Taxonomy" id="44415"/>
    <lineage>
        <taxon>Eukaryota</taxon>
        <taxon>Sar</taxon>
        <taxon>Alveolata</taxon>
        <taxon>Apicomplexa</taxon>
        <taxon>Conoidasida</taxon>
        <taxon>Coccidia</taxon>
        <taxon>Eucoccidiorida</taxon>
        <taxon>Eimeriorina</taxon>
        <taxon>Eimeriidae</taxon>
        <taxon>Eimeria</taxon>
    </lineage>
</organism>
<reference evidence="1" key="2">
    <citation type="submission" date="2013-10" db="EMBL/GenBank/DDBJ databases">
        <authorList>
            <person name="Aslett M."/>
        </authorList>
    </citation>
    <scope>NUCLEOTIDE SEQUENCE [LARGE SCALE GENOMIC DNA]</scope>
    <source>
        <strain evidence="1">Houghton</strain>
    </source>
</reference>
<dbReference type="GeneID" id="25375141"/>
<dbReference type="EMBL" id="HG686520">
    <property type="protein sequence ID" value="CDJ34394.1"/>
    <property type="molecule type" value="Genomic_DNA"/>
</dbReference>
<reference evidence="1" key="1">
    <citation type="submission" date="2013-10" db="EMBL/GenBank/DDBJ databases">
        <title>Genomic analysis of the causative agents of coccidiosis in chickens.</title>
        <authorList>
            <person name="Reid A.J."/>
            <person name="Blake D."/>
            <person name="Billington K."/>
            <person name="Browne H."/>
            <person name="Dunn M."/>
            <person name="Hung S."/>
            <person name="Kawahara F."/>
            <person name="Miranda-Saavedra D."/>
            <person name="Mourier T."/>
            <person name="Nagra H."/>
            <person name="Otto T.D."/>
            <person name="Rawlings N."/>
            <person name="Sanchez A."/>
            <person name="Sanders M."/>
            <person name="Subramaniam C."/>
            <person name="Tay Y."/>
            <person name="Dear P."/>
            <person name="Doerig C."/>
            <person name="Gruber A."/>
            <person name="Parkinson J."/>
            <person name="Shirley M."/>
            <person name="Wan K.L."/>
            <person name="Berriman M."/>
            <person name="Tomley F."/>
            <person name="Pain A."/>
        </authorList>
    </citation>
    <scope>NUCLEOTIDE SEQUENCE [LARGE SCALE GENOMIC DNA]</scope>
    <source>
        <strain evidence="1">Houghton</strain>
    </source>
</reference>
<sequence>MMKLGPSQIFGRLGAVALLAAAFFPLSLSANPATLLAVRQVLPSQVILPEDIRVVRRGEGFFFEDAEITGTVPDGTAVLKFGEENEADRLRLYVINSTKADLESVVAGPGLPVFCDFRAYRQCFTRPSETAVEYLQHSAVLTTGSGAELVYLRYPSGGSILTRHSGVNLPAPSDVHGQFTGEVDTSVLKCSPFGAVEFPSQFDPTSLSIIDRTEGDLQFCEVMPPLVTGKQAVAITGTKRAPRIYCEKASRRLLYFDSFMQTSDVNLPHSQPLELKLTGQPATCDMLTENEDPVFSVKLFDPVLGKLRGEKSFSYISVGGRKAFVPVRVQAFPESALGSPCSSRNYRLLYQRNNILHTEIQHDAPLECHKLTLSPLGDFEREALLMKIHGSNLWMEVPVGTVLALPVEEKSEETFKLYSYQPTFSTSHLHVTELHAMAGDTELGPAVISTAEPPNGGSAAMLYQQSNGKTVSIGYLQDGVFVGGPNVTFFTPDALNGGKILEYRVHQMQRGSSLLLSSVPEALALQRKFLARPKFLLEVSAQDSGDCRQELGVHLRFKDEWICFLGDIIHYNTAPHGIPAIGRAAEDMLSMLHRLRNHFSSRAEGQGLAEALSEISNKISRGPFSVVLRLPINMLDSPTSKGLIQQLRIALSLMVEDTTALHRVLANRITFYGTAIYTLYKILQSGHCNSCPEGNTECNFCRAVMFRDFVYVTIQGLGINRETMPDSLSWAEFRGQDFLAFAETSTGSALLGVEMDFHTDMLTKRPSSQRHLPQLRAYATTCLNAHISGMILRERSNSSQCPGLHSYLKNIIQTAPVEDFAALMNGAEFRDAVVESCNGD</sequence>
<proteinExistence type="predicted"/>
<evidence type="ECO:0000313" key="2">
    <source>
        <dbReference type="Proteomes" id="UP000030744"/>
    </source>
</evidence>
<dbReference type="RefSeq" id="XP_013356957.1">
    <property type="nucleotide sequence ID" value="XM_013501503.1"/>
</dbReference>